<evidence type="ECO:0000313" key="2">
    <source>
        <dbReference type="Proteomes" id="UP001732700"/>
    </source>
</evidence>
<reference evidence="1" key="2">
    <citation type="submission" date="2025-09" db="UniProtKB">
        <authorList>
            <consortium name="EnsemblPlants"/>
        </authorList>
    </citation>
    <scope>IDENTIFICATION</scope>
</reference>
<evidence type="ECO:0000313" key="1">
    <source>
        <dbReference type="EnsemblPlants" id="AVESA.00010b.r2.6CG1105510.1.CDS"/>
    </source>
</evidence>
<dbReference type="Proteomes" id="UP001732700">
    <property type="component" value="Chromosome 6C"/>
</dbReference>
<sequence>MDSCGGDGSGRRPRAVFMAFGTYGDVFPLAALAAAFANDQQQYTVVFITHSAHQGLSAHLATSNVRCMHVSSPPVLAAEQLENISYNSVRSNAEHESFSRRKKTIQMEHREECLASVEEVFGNDPSIHSDFIVINFFALVCWTDISHWMWALFMESWGLWRNDCLNLSPIPCTDPVTGLPLWHVRAESPLLLYGFSKEIVERPGYWPTSAHVCGFWFLPMSWQFSCDKCSDLWCANDTSPFEGILCANHAGLEHFLVGSSYSSLPIFIGLSSIGSMGFLRNPKAFLMVIKAVIESTDHRFILFTSGYQPLDSAIRSVDSLGAEASELEAPALSGDSTLLFNSRLFCFSGSIPYSWLFPKCAAAIHHAGSGSTAAALFAGIPQVPCPFLLDQFYWAERLHWLGVAPEPLKRQHLIPDTDAAASINNNAGMLRGAIRSAISPETKAQATRIANRLASEDGIGEALRILKEKVLPENKV</sequence>
<keyword evidence="2" id="KW-1185">Reference proteome</keyword>
<organism evidence="1 2">
    <name type="scientific">Avena sativa</name>
    <name type="common">Oat</name>
    <dbReference type="NCBI Taxonomy" id="4498"/>
    <lineage>
        <taxon>Eukaryota</taxon>
        <taxon>Viridiplantae</taxon>
        <taxon>Streptophyta</taxon>
        <taxon>Embryophyta</taxon>
        <taxon>Tracheophyta</taxon>
        <taxon>Spermatophyta</taxon>
        <taxon>Magnoliopsida</taxon>
        <taxon>Liliopsida</taxon>
        <taxon>Poales</taxon>
        <taxon>Poaceae</taxon>
        <taxon>BOP clade</taxon>
        <taxon>Pooideae</taxon>
        <taxon>Poodae</taxon>
        <taxon>Poeae</taxon>
        <taxon>Poeae Chloroplast Group 1 (Aveneae type)</taxon>
        <taxon>Aveninae</taxon>
        <taxon>Avena</taxon>
    </lineage>
</organism>
<dbReference type="EnsemblPlants" id="AVESA.00010b.r2.6CG1105510.1">
    <property type="protein sequence ID" value="AVESA.00010b.r2.6CG1105510.1.CDS"/>
    <property type="gene ID" value="AVESA.00010b.r2.6CG1105510"/>
</dbReference>
<name>A0ACD5Z8P0_AVESA</name>
<reference evidence="1" key="1">
    <citation type="submission" date="2021-05" db="EMBL/GenBank/DDBJ databases">
        <authorList>
            <person name="Scholz U."/>
            <person name="Mascher M."/>
            <person name="Fiebig A."/>
        </authorList>
    </citation>
    <scope>NUCLEOTIDE SEQUENCE [LARGE SCALE GENOMIC DNA]</scope>
</reference>
<protein>
    <submittedName>
        <fullName evidence="1">Uncharacterized protein</fullName>
    </submittedName>
</protein>
<accession>A0ACD5Z8P0</accession>
<proteinExistence type="predicted"/>